<comment type="caution">
    <text evidence="2">The sequence shown here is derived from an EMBL/GenBank/DDBJ whole genome shotgun (WGS) entry which is preliminary data.</text>
</comment>
<sequence>SLLYEGFSTLELPTYHNLRQLEVSSKMSSSATTALIDLLSFLPNLESIVIAKASPLPLSNIWLEYSSFGFFKLKKVDDSGKQKVPECLLLQLKAVKVREFYGSRREQNIISFFLKESLVLQTMDIVFSSTLAERWKDSQTLPQSLKDSSNLSQILKDGVMQRILTFPKGSTDCAINFSS</sequence>
<dbReference type="PANTHER" id="PTHR31900">
    <property type="entry name" value="F-BOX/RNI SUPERFAMILY PROTEIN-RELATED"/>
    <property type="match status" value="1"/>
</dbReference>
<dbReference type="Pfam" id="PF08387">
    <property type="entry name" value="FBD"/>
    <property type="match status" value="1"/>
</dbReference>
<accession>A0AA41S5C4</accession>
<evidence type="ECO:0000259" key="1">
    <source>
        <dbReference type="SMART" id="SM00579"/>
    </source>
</evidence>
<dbReference type="SMART" id="SM00579">
    <property type="entry name" value="FBD"/>
    <property type="match status" value="1"/>
</dbReference>
<dbReference type="InterPro" id="IPR006566">
    <property type="entry name" value="FBD"/>
</dbReference>
<dbReference type="InterPro" id="IPR050232">
    <property type="entry name" value="FBL13/AtMIF1-like"/>
</dbReference>
<feature type="non-terminal residue" evidence="2">
    <location>
        <position position="1"/>
    </location>
</feature>
<dbReference type="Proteomes" id="UP001177140">
    <property type="component" value="Unassembled WGS sequence"/>
</dbReference>
<evidence type="ECO:0000313" key="2">
    <source>
        <dbReference type="EMBL" id="MCL7030196.1"/>
    </source>
</evidence>
<gene>
    <name evidence="2" type="ORF">MKW94_017960</name>
</gene>
<protein>
    <recommendedName>
        <fullName evidence="1">FBD domain-containing protein</fullName>
    </recommendedName>
</protein>
<evidence type="ECO:0000313" key="3">
    <source>
        <dbReference type="Proteomes" id="UP001177140"/>
    </source>
</evidence>
<keyword evidence="3" id="KW-1185">Reference proteome</keyword>
<name>A0AA41S5C4_PAPNU</name>
<reference evidence="2" key="1">
    <citation type="submission" date="2022-03" db="EMBL/GenBank/DDBJ databases">
        <title>A functionally conserved STORR gene fusion in Papaver species that diverged 16.8 million years ago.</title>
        <authorList>
            <person name="Catania T."/>
        </authorList>
    </citation>
    <scope>NUCLEOTIDE SEQUENCE</scope>
    <source>
        <strain evidence="2">S-191538</strain>
    </source>
</reference>
<proteinExistence type="predicted"/>
<feature type="domain" description="FBD" evidence="1">
    <location>
        <begin position="86"/>
        <end position="178"/>
    </location>
</feature>
<dbReference type="AlphaFoldDB" id="A0AA41S5C4"/>
<dbReference type="PANTHER" id="PTHR31900:SF30">
    <property type="entry name" value="SUPERFAMILY PROTEIN, PUTATIVE-RELATED"/>
    <property type="match status" value="1"/>
</dbReference>
<dbReference type="EMBL" id="JAJJMA010098483">
    <property type="protein sequence ID" value="MCL7030196.1"/>
    <property type="molecule type" value="Genomic_DNA"/>
</dbReference>
<organism evidence="2 3">
    <name type="scientific">Papaver nudicaule</name>
    <name type="common">Iceland poppy</name>
    <dbReference type="NCBI Taxonomy" id="74823"/>
    <lineage>
        <taxon>Eukaryota</taxon>
        <taxon>Viridiplantae</taxon>
        <taxon>Streptophyta</taxon>
        <taxon>Embryophyta</taxon>
        <taxon>Tracheophyta</taxon>
        <taxon>Spermatophyta</taxon>
        <taxon>Magnoliopsida</taxon>
        <taxon>Ranunculales</taxon>
        <taxon>Papaveraceae</taxon>
        <taxon>Papaveroideae</taxon>
        <taxon>Papaver</taxon>
    </lineage>
</organism>